<dbReference type="Proteomes" id="UP000030751">
    <property type="component" value="Unassembled WGS sequence"/>
</dbReference>
<feature type="transmembrane region" description="Helical" evidence="1">
    <location>
        <begin position="188"/>
        <end position="212"/>
    </location>
</feature>
<dbReference type="OrthoDB" id="2840209at2759"/>
<sequence>MVPDKRNPHIRFVLEETASVFGSEPTTYEAPFGTNESVISKTALDVAKATYPEITYPLVAFNETALWIGVMDSEHDVNGSDWSMIENTLVDEKRDTGYDVPVLSLTSSLNVFDDWRDGRPPGLGGYLLRAVLGDAIEGSRQSWDLETLADAFLWYEMESRQVLLDNDQAVRAERYQVQSNIDEYAMTFVPWILLSGLGTLGVACALTIGLALDS</sequence>
<keyword evidence="1" id="KW-1133">Transmembrane helix</keyword>
<gene>
    <name evidence="2" type="ORF">FOVG_05485</name>
</gene>
<keyword evidence="1" id="KW-0812">Transmembrane</keyword>
<evidence type="ECO:0000313" key="2">
    <source>
        <dbReference type="EMBL" id="EXA48822.1"/>
    </source>
</evidence>
<dbReference type="EMBL" id="JH650970">
    <property type="protein sequence ID" value="EXA48822.1"/>
    <property type="molecule type" value="Genomic_DNA"/>
</dbReference>
<organism evidence="2">
    <name type="scientific">Fusarium oxysporum f. sp. pisi HDV247</name>
    <dbReference type="NCBI Taxonomy" id="1080344"/>
    <lineage>
        <taxon>Eukaryota</taxon>
        <taxon>Fungi</taxon>
        <taxon>Dikarya</taxon>
        <taxon>Ascomycota</taxon>
        <taxon>Pezizomycotina</taxon>
        <taxon>Sordariomycetes</taxon>
        <taxon>Hypocreomycetidae</taxon>
        <taxon>Hypocreales</taxon>
        <taxon>Nectriaceae</taxon>
        <taxon>Fusarium</taxon>
        <taxon>Fusarium oxysporum species complex</taxon>
    </lineage>
</organism>
<dbReference type="AlphaFoldDB" id="W9Q2Q3"/>
<accession>W9Q2Q3</accession>
<protein>
    <submittedName>
        <fullName evidence="2">Uncharacterized protein</fullName>
    </submittedName>
</protein>
<reference evidence="2" key="2">
    <citation type="submission" date="2012-05" db="EMBL/GenBank/DDBJ databases">
        <title>Annotation of the Genome Sequence of Fusarium oxysporum HDV247.</title>
        <authorList>
            <consortium name="The Broad Institute Genomics Platform"/>
            <person name="Ma L.-J."/>
            <person name="Corby-Kistler H."/>
            <person name="Broz K."/>
            <person name="Gale L.R."/>
            <person name="Jonkers W."/>
            <person name="O'Donnell K."/>
            <person name="Ploetz R."/>
            <person name="Steinberg C."/>
            <person name="Schwartz D.C."/>
            <person name="VanEtten H."/>
            <person name="Zhou S."/>
            <person name="Young S.K."/>
            <person name="Zeng Q."/>
            <person name="Gargeya S."/>
            <person name="Fitzgerald M."/>
            <person name="Abouelleil A."/>
            <person name="Alvarado L."/>
            <person name="Chapman S.B."/>
            <person name="Gainer-Dewar J."/>
            <person name="Goldberg J."/>
            <person name="Griggs A."/>
            <person name="Gujja S."/>
            <person name="Hansen M."/>
            <person name="Howarth C."/>
            <person name="Imamovic A."/>
            <person name="Ireland A."/>
            <person name="Larimer J."/>
            <person name="McCowan C."/>
            <person name="Murphy C."/>
            <person name="Pearson M."/>
            <person name="Poon T.W."/>
            <person name="Priest M."/>
            <person name="Roberts A."/>
            <person name="Saif S."/>
            <person name="Shea T."/>
            <person name="Sykes S."/>
            <person name="Wortman J."/>
            <person name="Nusbaum C."/>
            <person name="Birren B."/>
        </authorList>
    </citation>
    <scope>NUCLEOTIDE SEQUENCE</scope>
    <source>
        <strain evidence="2">HDV247</strain>
    </source>
</reference>
<keyword evidence="1" id="KW-0472">Membrane</keyword>
<evidence type="ECO:0000256" key="1">
    <source>
        <dbReference type="SAM" id="Phobius"/>
    </source>
</evidence>
<reference evidence="2" key="1">
    <citation type="submission" date="2011-10" db="EMBL/GenBank/DDBJ databases">
        <title>The Genome Sequence of Fusarium oxysporum HDV247.</title>
        <authorList>
            <consortium name="The Broad Institute Genome Sequencing Platform"/>
            <person name="Ma L.-J."/>
            <person name="Gale L.R."/>
            <person name="Schwartz D.C."/>
            <person name="Zhou S."/>
            <person name="Corby-Kistler H."/>
            <person name="Young S.K."/>
            <person name="Zeng Q."/>
            <person name="Gargeya S."/>
            <person name="Fitzgerald M."/>
            <person name="Haas B."/>
            <person name="Abouelleil A."/>
            <person name="Alvarado L."/>
            <person name="Arachchi H.M."/>
            <person name="Berlin A."/>
            <person name="Brown A."/>
            <person name="Chapman S.B."/>
            <person name="Chen Z."/>
            <person name="Dunbar C."/>
            <person name="Freedman E."/>
            <person name="Gearin G."/>
            <person name="Goldberg J."/>
            <person name="Griggs A."/>
            <person name="Gujja S."/>
            <person name="Heiman D."/>
            <person name="Howarth C."/>
            <person name="Larson L."/>
            <person name="Lui A."/>
            <person name="MacDonald P.J.P."/>
            <person name="Montmayeur A."/>
            <person name="Murphy C."/>
            <person name="Neiman D."/>
            <person name="Pearson M."/>
            <person name="Priest M."/>
            <person name="Roberts A."/>
            <person name="Saif S."/>
            <person name="Shea T."/>
            <person name="Shenoy N."/>
            <person name="Sisk P."/>
            <person name="Stolte C."/>
            <person name="Sykes S."/>
            <person name="Wortman J."/>
            <person name="Nusbaum C."/>
            <person name="Birren B."/>
        </authorList>
    </citation>
    <scope>NUCLEOTIDE SEQUENCE [LARGE SCALE GENOMIC DNA]</scope>
    <source>
        <strain evidence="2">HDV247</strain>
    </source>
</reference>
<proteinExistence type="predicted"/>
<dbReference type="HOGENOM" id="CLU_1288951_0_0_1"/>
<name>W9Q2Q3_FUSOX</name>